<dbReference type="SUPFAM" id="SSF53187">
    <property type="entry name" value="Zn-dependent exopeptidases"/>
    <property type="match status" value="1"/>
</dbReference>
<keyword evidence="2" id="KW-0479">Metal-binding</keyword>
<comment type="caution">
    <text evidence="6">The sequence shown here is derived from an EMBL/GenBank/DDBJ whole genome shotgun (WGS) entry which is preliminary data.</text>
</comment>
<dbReference type="InterPro" id="IPR050072">
    <property type="entry name" value="Peptidase_M20A"/>
</dbReference>
<dbReference type="EMBL" id="NHMP01000017">
    <property type="protein sequence ID" value="OXE44159.1"/>
    <property type="molecule type" value="Genomic_DNA"/>
</dbReference>
<dbReference type="Gene3D" id="3.40.630.10">
    <property type="entry name" value="Zn peptidases"/>
    <property type="match status" value="1"/>
</dbReference>
<evidence type="ECO:0000256" key="3">
    <source>
        <dbReference type="ARBA" id="ARBA00022801"/>
    </source>
</evidence>
<dbReference type="InterPro" id="IPR036264">
    <property type="entry name" value="Bact_exopeptidase_dim_dom"/>
</dbReference>
<evidence type="ECO:0000259" key="5">
    <source>
        <dbReference type="Pfam" id="PF07687"/>
    </source>
</evidence>
<keyword evidence="3" id="KW-0378">Hydrolase</keyword>
<dbReference type="PANTHER" id="PTHR43808">
    <property type="entry name" value="ACETYLORNITHINE DEACETYLASE"/>
    <property type="match status" value="1"/>
</dbReference>
<dbReference type="SUPFAM" id="SSF55031">
    <property type="entry name" value="Bacterial exopeptidase dimerisation domain"/>
    <property type="match status" value="1"/>
</dbReference>
<proteinExistence type="predicted"/>
<evidence type="ECO:0000256" key="1">
    <source>
        <dbReference type="ARBA" id="ARBA00001947"/>
    </source>
</evidence>
<dbReference type="Gene3D" id="3.30.70.360">
    <property type="match status" value="1"/>
</dbReference>
<comment type="cofactor">
    <cofactor evidence="1">
        <name>Zn(2+)</name>
        <dbReference type="ChEBI" id="CHEBI:29105"/>
    </cofactor>
</comment>
<dbReference type="PANTHER" id="PTHR43808:SF17">
    <property type="entry name" value="PEPTIDASE M20"/>
    <property type="match status" value="1"/>
</dbReference>
<name>A0A227K9M5_9BURK</name>
<gene>
    <name evidence="6" type="ORF">ADH67_13045</name>
</gene>
<evidence type="ECO:0000256" key="4">
    <source>
        <dbReference type="ARBA" id="ARBA00022833"/>
    </source>
</evidence>
<sequence length="423" mass="45445">MSDPIKLPPIPNSVVEAYNQIKTFEPVIKAVAAAKDEEERTLKDQVEITEIEAAPFHEEDRAKDFAQRLKDLGLTNVRIDQEGNVIGVRPGTGNGPRLALGAHLDTVFPMGTNVKVRREGNKFYAPGISDDARGLAVILEVLRTLQEQKIETVGDILFTATVGEEGNGDLRGSKYLFKSKEEHIDGFISVDSANVERLLHGSTGSRRFRVTFEGPGGHSWSAFGTASATHALGRAIAKIADLEVPADPKTTFTVGTIVGGTTVNSIAASATTEIDTRSVCNTELNKLVDRLLPLLQQAADEENARWKAEGDAQIKVKIEPIGERPAGDQPDSSPVLMAARCAMDVLGIPLKKYTCASTDQNVPLSLGIPATTLGGGGTEGFNHNVKEWYDSTDSYRGPQLALMTVLGLVGVKGRSEPLLPKRA</sequence>
<dbReference type="GO" id="GO:0016787">
    <property type="term" value="F:hydrolase activity"/>
    <property type="evidence" value="ECO:0007669"/>
    <property type="project" value="UniProtKB-KW"/>
</dbReference>
<dbReference type="Pfam" id="PF01546">
    <property type="entry name" value="Peptidase_M20"/>
    <property type="match status" value="1"/>
</dbReference>
<dbReference type="Proteomes" id="UP000214610">
    <property type="component" value="Unassembled WGS sequence"/>
</dbReference>
<dbReference type="PROSITE" id="PS00758">
    <property type="entry name" value="ARGE_DAPE_CPG2_1"/>
    <property type="match status" value="1"/>
</dbReference>
<dbReference type="RefSeq" id="WP_066594531.1">
    <property type="nucleotide sequence ID" value="NZ_CAJTBZ010000017.1"/>
</dbReference>
<dbReference type="GeneID" id="78362331"/>
<organism evidence="6 7">
    <name type="scientific">Turicimonas muris</name>
    <dbReference type="NCBI Taxonomy" id="1796652"/>
    <lineage>
        <taxon>Bacteria</taxon>
        <taxon>Pseudomonadati</taxon>
        <taxon>Pseudomonadota</taxon>
        <taxon>Betaproteobacteria</taxon>
        <taxon>Burkholderiales</taxon>
        <taxon>Sutterellaceae</taxon>
        <taxon>Turicimonas</taxon>
    </lineage>
</organism>
<dbReference type="InterPro" id="IPR011650">
    <property type="entry name" value="Peptidase_M20_dimer"/>
</dbReference>
<dbReference type="GO" id="GO:0046872">
    <property type="term" value="F:metal ion binding"/>
    <property type="evidence" value="ECO:0007669"/>
    <property type="project" value="UniProtKB-KW"/>
</dbReference>
<feature type="domain" description="Peptidase M20 dimerisation" evidence="5">
    <location>
        <begin position="201"/>
        <end position="300"/>
    </location>
</feature>
<dbReference type="AlphaFoldDB" id="A0A227K9M5"/>
<evidence type="ECO:0000313" key="7">
    <source>
        <dbReference type="Proteomes" id="UP000214610"/>
    </source>
</evidence>
<evidence type="ECO:0000256" key="2">
    <source>
        <dbReference type="ARBA" id="ARBA00022723"/>
    </source>
</evidence>
<keyword evidence="4" id="KW-0862">Zinc</keyword>
<dbReference type="InterPro" id="IPR001261">
    <property type="entry name" value="ArgE/DapE_CS"/>
</dbReference>
<keyword evidence="7" id="KW-1185">Reference proteome</keyword>
<reference evidence="7" key="1">
    <citation type="submission" date="2017-05" db="EMBL/GenBank/DDBJ databases">
        <title>Improved OligoMM genomes.</title>
        <authorList>
            <person name="Garzetti D."/>
        </authorList>
    </citation>
    <scope>NUCLEOTIDE SEQUENCE [LARGE SCALE GENOMIC DNA]</scope>
    <source>
        <strain evidence="7">YL45</strain>
    </source>
</reference>
<accession>A0A227K9M5</accession>
<protein>
    <submittedName>
        <fullName evidence="6">Peptidase M20</fullName>
    </submittedName>
</protein>
<evidence type="ECO:0000313" key="6">
    <source>
        <dbReference type="EMBL" id="OXE44159.1"/>
    </source>
</evidence>
<dbReference type="InterPro" id="IPR002933">
    <property type="entry name" value="Peptidase_M20"/>
</dbReference>
<dbReference type="Pfam" id="PF07687">
    <property type="entry name" value="M20_dimer"/>
    <property type="match status" value="1"/>
</dbReference>